<reference evidence="2" key="1">
    <citation type="journal article" date="2015" name="J. Biotechnol.">
        <title>Complete genome sequence of Streptomyces ambofaciens ATCC 23877, the spiramycin producer.</title>
        <authorList>
            <person name="Thibessard A."/>
            <person name="Haas D."/>
            <person name="Gerbaud C."/>
            <person name="Aigle B."/>
            <person name="Lautru S."/>
            <person name="Pernodet J.L."/>
            <person name="Leblond P."/>
        </authorList>
    </citation>
    <scope>NUCLEOTIDE SEQUENCE [LARGE SCALE GENOMIC DNA]</scope>
    <source>
        <strain evidence="2">ATCC 23877 / 3486 / DSM 40053 / JCM 4204 / NBRC 12836 / NRRL B-2516</strain>
        <plasmid evidence="2">pSAM1</plasmid>
    </source>
</reference>
<proteinExistence type="predicted"/>
<dbReference type="RefSeq" id="WP_159042057.1">
    <property type="nucleotide sequence ID" value="NZ_CP012383.1"/>
</dbReference>
<name>A0A0K2B5N7_STRA7</name>
<gene>
    <name evidence="1" type="ORF">SAM23877_p016</name>
</gene>
<geneLocation type="plasmid" evidence="1 2">
    <name>pSAM1</name>
</geneLocation>
<dbReference type="KEGG" id="samb:SAM23877_p016"/>
<dbReference type="EMBL" id="CP012383">
    <property type="protein sequence ID" value="AKZ60725.1"/>
    <property type="molecule type" value="Genomic_DNA"/>
</dbReference>
<evidence type="ECO:0000313" key="2">
    <source>
        <dbReference type="Proteomes" id="UP000061018"/>
    </source>
</evidence>
<protein>
    <submittedName>
        <fullName evidence="1">Uncharacterized protein</fullName>
    </submittedName>
</protein>
<dbReference type="AlphaFoldDB" id="A0A0K2B5N7"/>
<accession>A0A0K2B5N7</accession>
<dbReference type="Proteomes" id="UP000061018">
    <property type="component" value="Plasmid pSAM1"/>
</dbReference>
<evidence type="ECO:0000313" key="1">
    <source>
        <dbReference type="EMBL" id="AKZ60725.1"/>
    </source>
</evidence>
<sequence length="101" mass="10925">MSPRNPNNAGETRLPPAVTFGTGAELLVKLGIVSSITREGVRHIATSERYEKHWPFGPDKAHPYGEGAGALLMATGPFLDFFRDVYQQVDENGDLIAPTAS</sequence>
<keyword evidence="1" id="KW-0614">Plasmid</keyword>
<organism evidence="1 2">
    <name type="scientific">Streptomyces ambofaciens (strain ATCC 23877 / 3486 / DSM 40053 / JCM 4204 / NBRC 12836 / NRRL B-2516)</name>
    <dbReference type="NCBI Taxonomy" id="278992"/>
    <lineage>
        <taxon>Bacteria</taxon>
        <taxon>Bacillati</taxon>
        <taxon>Actinomycetota</taxon>
        <taxon>Actinomycetes</taxon>
        <taxon>Kitasatosporales</taxon>
        <taxon>Streptomycetaceae</taxon>
        <taxon>Streptomyces</taxon>
    </lineage>
</organism>